<dbReference type="PANTHER" id="PTHR39473:SF1">
    <property type="entry name" value="DINB-LIKE DOMAIN-CONTAINING PROTEIN"/>
    <property type="match status" value="1"/>
</dbReference>
<dbReference type="OrthoDB" id="5564877at2759"/>
<name>A0A0D7BGT1_9AGAR</name>
<gene>
    <name evidence="1" type="ORF">CYLTODRAFT_222159</name>
</gene>
<proteinExistence type="predicted"/>
<dbReference type="Proteomes" id="UP000054007">
    <property type="component" value="Unassembled WGS sequence"/>
</dbReference>
<organism evidence="1 2">
    <name type="scientific">Cylindrobasidium torrendii FP15055 ss-10</name>
    <dbReference type="NCBI Taxonomy" id="1314674"/>
    <lineage>
        <taxon>Eukaryota</taxon>
        <taxon>Fungi</taxon>
        <taxon>Dikarya</taxon>
        <taxon>Basidiomycota</taxon>
        <taxon>Agaricomycotina</taxon>
        <taxon>Agaricomycetes</taxon>
        <taxon>Agaricomycetidae</taxon>
        <taxon>Agaricales</taxon>
        <taxon>Marasmiineae</taxon>
        <taxon>Physalacriaceae</taxon>
        <taxon>Cylindrobasidium</taxon>
    </lineage>
</organism>
<reference evidence="1 2" key="1">
    <citation type="journal article" date="2015" name="Fungal Genet. Biol.">
        <title>Evolution of novel wood decay mechanisms in Agaricales revealed by the genome sequences of Fistulina hepatica and Cylindrobasidium torrendii.</title>
        <authorList>
            <person name="Floudas D."/>
            <person name="Held B.W."/>
            <person name="Riley R."/>
            <person name="Nagy L.G."/>
            <person name="Koehler G."/>
            <person name="Ransdell A.S."/>
            <person name="Younus H."/>
            <person name="Chow J."/>
            <person name="Chiniquy J."/>
            <person name="Lipzen A."/>
            <person name="Tritt A."/>
            <person name="Sun H."/>
            <person name="Haridas S."/>
            <person name="LaButti K."/>
            <person name="Ohm R.A."/>
            <person name="Kues U."/>
            <person name="Blanchette R.A."/>
            <person name="Grigoriev I.V."/>
            <person name="Minto R.E."/>
            <person name="Hibbett D.S."/>
        </authorList>
    </citation>
    <scope>NUCLEOTIDE SEQUENCE [LARGE SCALE GENOMIC DNA]</scope>
    <source>
        <strain evidence="1 2">FP15055 ss-10</strain>
    </source>
</reference>
<evidence type="ECO:0008006" key="3">
    <source>
        <dbReference type="Google" id="ProtNLM"/>
    </source>
</evidence>
<evidence type="ECO:0000313" key="2">
    <source>
        <dbReference type="Proteomes" id="UP000054007"/>
    </source>
</evidence>
<keyword evidence="2" id="KW-1185">Reference proteome</keyword>
<protein>
    <recommendedName>
        <fullName evidence="3">DinB-like domain-containing protein</fullName>
    </recommendedName>
</protein>
<evidence type="ECO:0000313" key="1">
    <source>
        <dbReference type="EMBL" id="KIY69682.1"/>
    </source>
</evidence>
<sequence>MSIMSPTDVHHEIPENVLQLVAVSKILIEQALGVIDGLTSDEQLVASSRFLPGSTLGKHFRHARDHFELLLTAISSPGPYEFSYDTRSRNVPMESSRSAAKHAFLDTIRALDEKAHTVDFDTPVTLHAVTPHMQTFQSTYGRELWFGALHCIHHWSMVRVIAGEQGINLADDFGYAPSTLVSQGREVPLGVGTSKI</sequence>
<accession>A0A0D7BGT1</accession>
<dbReference type="STRING" id="1314674.A0A0D7BGT1"/>
<dbReference type="AlphaFoldDB" id="A0A0D7BGT1"/>
<dbReference type="EMBL" id="KN880480">
    <property type="protein sequence ID" value="KIY69682.1"/>
    <property type="molecule type" value="Genomic_DNA"/>
</dbReference>
<dbReference type="PANTHER" id="PTHR39473">
    <property type="match status" value="1"/>
</dbReference>